<comment type="caution">
    <text evidence="1">The sequence shown here is derived from an EMBL/GenBank/DDBJ whole genome shotgun (WGS) entry which is preliminary data.</text>
</comment>
<accession>A0ACA9Q2L4</accession>
<dbReference type="EMBL" id="CAJVQC010024403">
    <property type="protein sequence ID" value="CAG8726314.1"/>
    <property type="molecule type" value="Genomic_DNA"/>
</dbReference>
<feature type="non-terminal residue" evidence="1">
    <location>
        <position position="1"/>
    </location>
</feature>
<keyword evidence="2" id="KW-1185">Reference proteome</keyword>
<dbReference type="Proteomes" id="UP000789920">
    <property type="component" value="Unassembled WGS sequence"/>
</dbReference>
<evidence type="ECO:0000313" key="2">
    <source>
        <dbReference type="Proteomes" id="UP000789920"/>
    </source>
</evidence>
<proteinExistence type="predicted"/>
<organism evidence="1 2">
    <name type="scientific">Racocetra persica</name>
    <dbReference type="NCBI Taxonomy" id="160502"/>
    <lineage>
        <taxon>Eukaryota</taxon>
        <taxon>Fungi</taxon>
        <taxon>Fungi incertae sedis</taxon>
        <taxon>Mucoromycota</taxon>
        <taxon>Glomeromycotina</taxon>
        <taxon>Glomeromycetes</taxon>
        <taxon>Diversisporales</taxon>
        <taxon>Gigasporaceae</taxon>
        <taxon>Racocetra</taxon>
    </lineage>
</organism>
<protein>
    <submittedName>
        <fullName evidence="1">28755_t:CDS:1</fullName>
    </submittedName>
</protein>
<sequence length="521" mass="60364">TFSYNYDSKKETGYIGLIENQDDTNYLNVILQSLYCINKFRKVVYQIPTENDEPTKSIPLSMQRVFYQLQISDTSVKTTELIELMGSFGWFDWYDLEVFKNTLLNNLDAKSNGDVSKLFVGEINNYIKCINVDYEDSRVEDYYGIQLYVKGCKTLDDALMNYIQEKTLEGEDKYQTEIYGLQDAKAGAMFESFPSVLHLQLNRSAYDENEDAITNDRFEFHTEIDLQKYLSPRADISKPHKYLLHGVVAHKDDIYDDHYFALLKPEKNGRWLKFDDEAVTIVTDEEVLENNYGGNKYSAYMLIYIRESDIDDILSPILPGDIPEHLRFDLANFNDQQYPLSDLPQLKVSKSDTYETFKNMVATKFGLPAEQIRLWVLVNRQNKTIRPDAPITDDCLGMLMEEIHTKMAARQNDLKLYLEVAINGTVLPPTEEDMFIFIKYFNPDTQLLEGLGHMHVQGNSNVGDIIPILCEKKELPPNTPLKIYEEINPNMIEEMKPDLTFQQSEIQDGDIICFQKKLTEK</sequence>
<feature type="non-terminal residue" evidence="1">
    <location>
        <position position="521"/>
    </location>
</feature>
<name>A0ACA9Q2L4_9GLOM</name>
<gene>
    <name evidence="1" type="ORF">RPERSI_LOCUS11722</name>
</gene>
<evidence type="ECO:0000313" key="1">
    <source>
        <dbReference type="EMBL" id="CAG8726314.1"/>
    </source>
</evidence>
<reference evidence="1" key="1">
    <citation type="submission" date="2021-06" db="EMBL/GenBank/DDBJ databases">
        <authorList>
            <person name="Kallberg Y."/>
            <person name="Tangrot J."/>
            <person name="Rosling A."/>
        </authorList>
    </citation>
    <scope>NUCLEOTIDE SEQUENCE</scope>
    <source>
        <strain evidence="1">MA461A</strain>
    </source>
</reference>